<sequence>MSGNKGKKYCVIHGHFYQPPRESPWFGEIQRQDSARPYHNWNERIYDECYRTNAFSRILNDSGEIVGVNNNYSYMSFNFGPTLFRWLYRNKPLVYQRIVEADRRSCERFNGHGSAVAQAYNHTILPHASYRDTVTQIRWAKSFFKRHFGRMPEGMWLAETGINNQTVEVLIKENIRFVILSPNQAEAFRERISTKSMETSWESVDEKGLDPRYPYRLYAYDKRGRRKKGFISVFFFDEPVSRAISFENLLDNADILTGRLSSCLDEAPEENQLVNIATDGETFGHHKKHSDMCLAYFFRKKAEEAGLQVVNYAYYLSINPPTREVKLRNFRGEGTAWSCAHGTGRWIRDCGCSTGGQPGWNQAWRGPFREALDYLNIETEIEFTREFEKYFKNPDMIRNRYEPFIEDKSGVDAFLQKHAEKPLSPAVLNRLVMLLESQVYMQYAYTSCAWFFSDITGIETIQNIRYALRAWQLCWPRDTENTVLQQLLSMLHEAKSNIHGHTGATILHEEAGRMISHMERAAFTAALNTFIYDNKTNYTMAAYHVEITELHAEEVGDKRWQVFSAKVAHRSSREKLSMVLALTNKGKGDIRCRIFDDVPDSIAQKLRSSQGLETLFEEPVSREFSLNDAFKPYCEALTDQLITDFANETLLNYISWADNGNNRLDIITALNNGLPESLSGIVSFFLDEEWDLGINQLVNQNFTEDIRNSLDDVYKKSRYYDVSLDMRNSADRFDDAIIDAISGLNITEACTEKMAWLEDMITAVERYDIPIRKMQIQDYFYLFYKQVRLRIQECKEKEESLSREEKGCIERVNAFAEKIGFCSKQCQI</sequence>
<dbReference type="OrthoDB" id="9757977at2"/>
<evidence type="ECO:0000256" key="2">
    <source>
        <dbReference type="ARBA" id="ARBA00023277"/>
    </source>
</evidence>
<comment type="similarity">
    <text evidence="1">Belongs to the glycosyl hydrolase 57 family.</text>
</comment>
<dbReference type="InterPro" id="IPR011330">
    <property type="entry name" value="Glyco_hydro/deAcase_b/a-brl"/>
</dbReference>
<protein>
    <submittedName>
        <fullName evidence="4">Glycoside hydrolase family 57</fullName>
    </submittedName>
</protein>
<feature type="domain" description="Glycoside hydrolase family 57 N-terminal" evidence="3">
    <location>
        <begin position="110"/>
        <end position="324"/>
    </location>
</feature>
<dbReference type="SUPFAM" id="SSF88713">
    <property type="entry name" value="Glycoside hydrolase/deacetylase"/>
    <property type="match status" value="1"/>
</dbReference>
<keyword evidence="5" id="KW-1185">Reference proteome</keyword>
<dbReference type="CDD" id="cd10797">
    <property type="entry name" value="GH57N_APU_like_1"/>
    <property type="match status" value="1"/>
</dbReference>
<dbReference type="GO" id="GO:0016787">
    <property type="term" value="F:hydrolase activity"/>
    <property type="evidence" value="ECO:0007669"/>
    <property type="project" value="UniProtKB-KW"/>
</dbReference>
<proteinExistence type="inferred from homology"/>
<keyword evidence="4" id="KW-0378">Hydrolase</keyword>
<dbReference type="eggNOG" id="COG1449">
    <property type="taxonomic scope" value="Bacteria"/>
</dbReference>
<evidence type="ECO:0000259" key="3">
    <source>
        <dbReference type="Pfam" id="PF03065"/>
    </source>
</evidence>
<dbReference type="PANTHER" id="PTHR36306">
    <property type="entry name" value="ALPHA-AMYLASE-RELATED-RELATED"/>
    <property type="match status" value="1"/>
</dbReference>
<dbReference type="Pfam" id="PF03065">
    <property type="entry name" value="Glyco_hydro_57"/>
    <property type="match status" value="1"/>
</dbReference>
<dbReference type="PATRIC" id="fig|1313304.3.peg.1681"/>
<reference evidence="4 5" key="1">
    <citation type="journal article" date="2013" name="Environ. Microbiol.">
        <title>Genome analysis of Chitinivibrio alkaliphilus gen. nov., sp. nov., a novel extremely haloalkaliphilic anaerobic chitinolytic bacterium from the candidate phylum Termite Group 3.</title>
        <authorList>
            <person name="Sorokin D.Y."/>
            <person name="Gumerov V.M."/>
            <person name="Rakitin A.L."/>
            <person name="Beletsky A.V."/>
            <person name="Damste J.S."/>
            <person name="Muyzer G."/>
            <person name="Mardanov A.V."/>
            <person name="Ravin N.V."/>
        </authorList>
    </citation>
    <scope>NUCLEOTIDE SEQUENCE [LARGE SCALE GENOMIC DNA]</scope>
    <source>
        <strain evidence="4 5">ACht1</strain>
    </source>
</reference>
<dbReference type="STRING" id="1313304.CALK_1765"/>
<gene>
    <name evidence="4" type="ORF">CALK_1765</name>
</gene>
<evidence type="ECO:0000256" key="1">
    <source>
        <dbReference type="ARBA" id="ARBA00006821"/>
    </source>
</evidence>
<comment type="caution">
    <text evidence="4">The sequence shown here is derived from an EMBL/GenBank/DDBJ whole genome shotgun (WGS) entry which is preliminary data.</text>
</comment>
<dbReference type="AlphaFoldDB" id="U7D869"/>
<dbReference type="PANTHER" id="PTHR36306:SF3">
    <property type="entry name" value="GLYCOSIDE HYDROLASE FAMILY 57"/>
    <property type="match status" value="1"/>
</dbReference>
<evidence type="ECO:0000313" key="5">
    <source>
        <dbReference type="Proteomes" id="UP000017148"/>
    </source>
</evidence>
<dbReference type="Pfam" id="PF12055">
    <property type="entry name" value="DUF3536"/>
    <property type="match status" value="1"/>
</dbReference>
<dbReference type="InterPro" id="IPR004300">
    <property type="entry name" value="Glyco_hydro_57_N"/>
</dbReference>
<accession>U7D869</accession>
<dbReference type="InterPro" id="IPR021923">
    <property type="entry name" value="DUF3536"/>
</dbReference>
<keyword evidence="2" id="KW-0119">Carbohydrate metabolism</keyword>
<dbReference type="GO" id="GO:0005975">
    <property type="term" value="P:carbohydrate metabolic process"/>
    <property type="evidence" value="ECO:0007669"/>
    <property type="project" value="InterPro"/>
</dbReference>
<name>U7D869_9BACT</name>
<dbReference type="RefSeq" id="WP_022637200.1">
    <property type="nucleotide sequence ID" value="NZ_ASJR01000015.1"/>
</dbReference>
<dbReference type="InterPro" id="IPR052046">
    <property type="entry name" value="GH57_Enzymes"/>
</dbReference>
<evidence type="ECO:0000313" key="4">
    <source>
        <dbReference type="EMBL" id="ERP31277.1"/>
    </source>
</evidence>
<dbReference type="EMBL" id="ASJR01000015">
    <property type="protein sequence ID" value="ERP31277.1"/>
    <property type="molecule type" value="Genomic_DNA"/>
</dbReference>
<dbReference type="Proteomes" id="UP000017148">
    <property type="component" value="Unassembled WGS sequence"/>
</dbReference>
<organism evidence="4 5">
    <name type="scientific">Chitinivibrio alkaliphilus ACht1</name>
    <dbReference type="NCBI Taxonomy" id="1313304"/>
    <lineage>
        <taxon>Bacteria</taxon>
        <taxon>Pseudomonadati</taxon>
        <taxon>Fibrobacterota</taxon>
        <taxon>Chitinivibrionia</taxon>
        <taxon>Chitinivibrionales</taxon>
        <taxon>Chitinivibrionaceae</taxon>
        <taxon>Chitinivibrio</taxon>
    </lineage>
</organism>
<dbReference type="Gene3D" id="3.20.110.20">
    <property type="match status" value="1"/>
</dbReference>